<dbReference type="InterPro" id="IPR036186">
    <property type="entry name" value="Serpin_sf"/>
</dbReference>
<dbReference type="Pfam" id="PF00079">
    <property type="entry name" value="Serpin"/>
    <property type="match status" value="1"/>
</dbReference>
<proteinExistence type="inferred from homology"/>
<dbReference type="PANTHER" id="PTHR11461:SF159">
    <property type="entry name" value="PLASMA PROTEASE C1 INHIBITOR"/>
    <property type="match status" value="1"/>
</dbReference>
<dbReference type="Gene3D" id="2.60.40.10">
    <property type="entry name" value="Immunoglobulins"/>
    <property type="match status" value="2"/>
</dbReference>
<accession>A0A667X0J6</accession>
<reference evidence="3" key="1">
    <citation type="submission" date="2019-06" db="EMBL/GenBank/DDBJ databases">
        <authorList>
            <consortium name="Wellcome Sanger Institute Data Sharing"/>
        </authorList>
    </citation>
    <scope>NUCLEOTIDE SEQUENCE [LARGE SCALE GENOMIC DNA]</scope>
</reference>
<feature type="domain" description="Ig-like" evidence="2">
    <location>
        <begin position="103"/>
        <end position="203"/>
    </location>
</feature>
<dbReference type="InterPro" id="IPR003599">
    <property type="entry name" value="Ig_sub"/>
</dbReference>
<dbReference type="PROSITE" id="PS50835">
    <property type="entry name" value="IG_LIKE"/>
    <property type="match status" value="2"/>
</dbReference>
<sequence length="594" mass="67053">VRLSVCLCTSTYFVQLSSPYELRVVPDSSLILPCRHGQSDLNGVLVTWTYNGGNISAKTPVNPSDGALSIPFVTVDSEGEYLCVVQEDKIMWRTVYNIKVDASSVYMIELVEGSSVYLPCRRPLSSQDKVYPNWFKVAENDKRTQLYPVEYSNREERLEWGSPDESHSDQPINLIRAVVKDTGTYHCESAKGERFSTIHLVVKASPQRPPFSCDNFTTAWEPCLDKTSRSWAPILEESQAEFSMKLYSHLSRSKTSENLLFSPISISGVLSHLLLGARGDTRRHIETAVCLPHDFHCVHFQMKRLKEKLAGSMQIASQIYYNPHMNLSETFTNDSVEFYEAEPVGLLPTNAENIEMINSWVANKTNNKITHLVDDVPPDTRLILLNAVSFSGQWKLKFDNKAEKQLFTKLNGELVKVPILKSSKYSLAVDYVAAVKAQVGRFPLTDENSLYILLPRSHQQSDMQTMEEKMTDSAVRQMIEHMKVVSPEVMEVILPKIKLDIKTDMKGLLRKLGLSSLFEEPNLCGIYSEDRLALNDAQHKAFLTLTEEGVEGGAVTSLSYSRSFPTFSALRPFMLLLWNDRANVPLFIGRVTDP</sequence>
<dbReference type="SMART" id="SM00093">
    <property type="entry name" value="SERPIN"/>
    <property type="match status" value="1"/>
</dbReference>
<dbReference type="Gene3D" id="3.30.497.10">
    <property type="entry name" value="Antithrombin, subunit I, domain 2"/>
    <property type="match status" value="1"/>
</dbReference>
<dbReference type="InterPro" id="IPR036179">
    <property type="entry name" value="Ig-like_dom_sf"/>
</dbReference>
<dbReference type="SUPFAM" id="SSF48726">
    <property type="entry name" value="Immunoglobulin"/>
    <property type="match status" value="2"/>
</dbReference>
<comment type="similarity">
    <text evidence="1">Belongs to the serpin family.</text>
</comment>
<dbReference type="InterPro" id="IPR000215">
    <property type="entry name" value="Serpin_fam"/>
</dbReference>
<dbReference type="InterPro" id="IPR007110">
    <property type="entry name" value="Ig-like_dom"/>
</dbReference>
<gene>
    <name evidence="3" type="primary">serping1</name>
</gene>
<organism evidence="3 4">
    <name type="scientific">Myripristis murdjan</name>
    <name type="common">pinecone soldierfish</name>
    <dbReference type="NCBI Taxonomy" id="586833"/>
    <lineage>
        <taxon>Eukaryota</taxon>
        <taxon>Metazoa</taxon>
        <taxon>Chordata</taxon>
        <taxon>Craniata</taxon>
        <taxon>Vertebrata</taxon>
        <taxon>Euteleostomi</taxon>
        <taxon>Actinopterygii</taxon>
        <taxon>Neopterygii</taxon>
        <taxon>Teleostei</taxon>
        <taxon>Neoteleostei</taxon>
        <taxon>Acanthomorphata</taxon>
        <taxon>Holocentriformes</taxon>
        <taxon>Holocentridae</taxon>
        <taxon>Myripristis</taxon>
    </lineage>
</organism>
<dbReference type="InterPro" id="IPR013783">
    <property type="entry name" value="Ig-like_fold"/>
</dbReference>
<dbReference type="Ensembl" id="ENSMMDT00005002612.1">
    <property type="protein sequence ID" value="ENSMMDP00005002571.1"/>
    <property type="gene ID" value="ENSMMDG00005001425.1"/>
</dbReference>
<dbReference type="InterPro" id="IPR023796">
    <property type="entry name" value="Serpin_dom"/>
</dbReference>
<evidence type="ECO:0000259" key="2">
    <source>
        <dbReference type="PROSITE" id="PS50835"/>
    </source>
</evidence>
<name>A0A667X0J6_9TELE</name>
<dbReference type="GO" id="GO:0004867">
    <property type="term" value="F:serine-type endopeptidase inhibitor activity"/>
    <property type="evidence" value="ECO:0007669"/>
    <property type="project" value="InterPro"/>
</dbReference>
<dbReference type="AlphaFoldDB" id="A0A667X0J6"/>
<keyword evidence="4" id="KW-1185">Reference proteome</keyword>
<dbReference type="GeneTree" id="ENSGT00940000159681"/>
<reference evidence="3" key="3">
    <citation type="submission" date="2025-09" db="UniProtKB">
        <authorList>
            <consortium name="Ensembl"/>
        </authorList>
    </citation>
    <scope>IDENTIFICATION</scope>
</reference>
<evidence type="ECO:0000256" key="1">
    <source>
        <dbReference type="RuleBase" id="RU000411"/>
    </source>
</evidence>
<dbReference type="PANTHER" id="PTHR11461">
    <property type="entry name" value="SERINE PROTEASE INHIBITOR, SERPIN"/>
    <property type="match status" value="1"/>
</dbReference>
<dbReference type="SUPFAM" id="SSF56574">
    <property type="entry name" value="Serpins"/>
    <property type="match status" value="1"/>
</dbReference>
<dbReference type="GO" id="GO:0005615">
    <property type="term" value="C:extracellular space"/>
    <property type="evidence" value="ECO:0007669"/>
    <property type="project" value="InterPro"/>
</dbReference>
<dbReference type="InParanoid" id="A0A667X0J6"/>
<evidence type="ECO:0000313" key="3">
    <source>
        <dbReference type="Ensembl" id="ENSMMDP00005002571.1"/>
    </source>
</evidence>
<feature type="domain" description="Ig-like" evidence="2">
    <location>
        <begin position="11"/>
        <end position="86"/>
    </location>
</feature>
<protein>
    <submittedName>
        <fullName evidence="3">Serpin peptidase inhibitor, clade G (C1 inhibitor), member 1</fullName>
    </submittedName>
</protein>
<dbReference type="SMART" id="SM00409">
    <property type="entry name" value="IG"/>
    <property type="match status" value="2"/>
</dbReference>
<dbReference type="InterPro" id="IPR042185">
    <property type="entry name" value="Serpin_sf_2"/>
</dbReference>
<dbReference type="Proteomes" id="UP000472263">
    <property type="component" value="Chromosome 1"/>
</dbReference>
<reference evidence="3" key="2">
    <citation type="submission" date="2025-08" db="UniProtKB">
        <authorList>
            <consortium name="Ensembl"/>
        </authorList>
    </citation>
    <scope>IDENTIFICATION</scope>
</reference>
<evidence type="ECO:0000313" key="4">
    <source>
        <dbReference type="Proteomes" id="UP000472263"/>
    </source>
</evidence>
<dbReference type="InterPro" id="IPR042178">
    <property type="entry name" value="Serpin_sf_1"/>
</dbReference>
<dbReference type="Gene3D" id="2.30.39.10">
    <property type="entry name" value="Alpha-1-antitrypsin, domain 1"/>
    <property type="match status" value="1"/>
</dbReference>